<dbReference type="CDD" id="cd01949">
    <property type="entry name" value="GGDEF"/>
    <property type="match status" value="1"/>
</dbReference>
<evidence type="ECO:0000259" key="10">
    <source>
        <dbReference type="PROSITE" id="PS50109"/>
    </source>
</evidence>
<evidence type="ECO:0000256" key="1">
    <source>
        <dbReference type="ARBA" id="ARBA00000085"/>
    </source>
</evidence>
<dbReference type="EC" id="2.7.13.3" evidence="2"/>
<sequence length="546" mass="61502">MKGSWIFLIYTGLVCTSSLYHDQASSPLLLVLASLGYALTHIRSVHTFIPALLAVQLSLLVALHAASLSDWCFPLYLLHMCKLFYGTPPFRYAVSANAALMLAYALISMAGGPFSWSTLIEVVFTAGTYLLLAFMFRKYIYDIEQQKQLLTKEKKHLSTHDSLTGLYNFQEFHKQMEQLVKQKEPVILVLIDCKDLKSLNTTNGFQGVNKILRQAAELLRIMFPDALLICRYGGDEFAIVLRSDDMQETVNAVTQLLASEFPKLTGIEINFGMACYSRDGVTKDDLIVVAEHGLYMMKRESWLKREEHMLRSEKLRVVGELASGMAHEIRNPLTTIKGFLQLSKAGDYNIEPWYELIMDEINRMSMLTAEFLQFSKPHVTQYKIQSIQGCIYRVLSLLDSETTRLGHQVRFEHDDRDIQMLMDQDKMLQLLLNLVKNAFEAMPEQGVVRIRLFAAGPDAVIEISDTGKGIPESELDKIFIPFYTTKDSGTGLGLSICHKIVQDHEGTIEVESVPDEGTKFTITLPTSGTNDLIEPCESSTCTTISV</sequence>
<feature type="domain" description="Histidine kinase" evidence="10">
    <location>
        <begin position="324"/>
        <end position="528"/>
    </location>
</feature>
<dbReference type="GO" id="GO:0005524">
    <property type="term" value="F:ATP binding"/>
    <property type="evidence" value="ECO:0007669"/>
    <property type="project" value="UniProtKB-KW"/>
</dbReference>
<dbReference type="PROSITE" id="PS50887">
    <property type="entry name" value="GGDEF"/>
    <property type="match status" value="1"/>
</dbReference>
<evidence type="ECO:0000256" key="5">
    <source>
        <dbReference type="ARBA" id="ARBA00022741"/>
    </source>
</evidence>
<dbReference type="InterPro" id="IPR000160">
    <property type="entry name" value="GGDEF_dom"/>
</dbReference>
<dbReference type="GO" id="GO:0000155">
    <property type="term" value="F:phosphorelay sensor kinase activity"/>
    <property type="evidence" value="ECO:0007669"/>
    <property type="project" value="InterPro"/>
</dbReference>
<gene>
    <name evidence="12" type="ORF">ET33_25960</name>
</gene>
<dbReference type="SUPFAM" id="SSF47384">
    <property type="entry name" value="Homodimeric domain of signal transducing histidine kinase"/>
    <property type="match status" value="1"/>
</dbReference>
<keyword evidence="13" id="KW-1185">Reference proteome</keyword>
<dbReference type="SMART" id="SM00267">
    <property type="entry name" value="GGDEF"/>
    <property type="match status" value="1"/>
</dbReference>
<evidence type="ECO:0000313" key="13">
    <source>
        <dbReference type="Proteomes" id="UP000028123"/>
    </source>
</evidence>
<dbReference type="InterPro" id="IPR003594">
    <property type="entry name" value="HATPase_dom"/>
</dbReference>
<dbReference type="SMART" id="SM00388">
    <property type="entry name" value="HisKA"/>
    <property type="match status" value="1"/>
</dbReference>
<keyword evidence="9" id="KW-0812">Transmembrane</keyword>
<reference evidence="12 13" key="1">
    <citation type="submission" date="2014-06" db="EMBL/GenBank/DDBJ databases">
        <title>Draft genome sequence of Paenibacillus sp. MSt1.</title>
        <authorList>
            <person name="Aw Y.K."/>
            <person name="Ong K.S."/>
            <person name="Gan H.M."/>
            <person name="Lee S.M."/>
        </authorList>
    </citation>
    <scope>NUCLEOTIDE SEQUENCE [LARGE SCALE GENOMIC DNA]</scope>
    <source>
        <strain evidence="12 13">MSt1</strain>
    </source>
</reference>
<protein>
    <recommendedName>
        <fullName evidence="2">histidine kinase</fullName>
        <ecNumber evidence="2">2.7.13.3</ecNumber>
    </recommendedName>
</protein>
<dbReference type="EMBL" id="JNVM01000004">
    <property type="protein sequence ID" value="KEQ27312.1"/>
    <property type="molecule type" value="Genomic_DNA"/>
</dbReference>
<organism evidence="12 13">
    <name type="scientific">Paenibacillus tyrfis</name>
    <dbReference type="NCBI Taxonomy" id="1501230"/>
    <lineage>
        <taxon>Bacteria</taxon>
        <taxon>Bacillati</taxon>
        <taxon>Bacillota</taxon>
        <taxon>Bacilli</taxon>
        <taxon>Bacillales</taxon>
        <taxon>Paenibacillaceae</taxon>
        <taxon>Paenibacillus</taxon>
    </lineage>
</organism>
<feature type="transmembrane region" description="Helical" evidence="9">
    <location>
        <begin position="116"/>
        <end position="136"/>
    </location>
</feature>
<dbReference type="NCBIfam" id="TIGR00254">
    <property type="entry name" value="GGDEF"/>
    <property type="match status" value="1"/>
</dbReference>
<dbReference type="Gene3D" id="1.10.287.130">
    <property type="match status" value="1"/>
</dbReference>
<dbReference type="eggNOG" id="COG4191">
    <property type="taxonomic scope" value="Bacteria"/>
</dbReference>
<dbReference type="Pfam" id="PF02518">
    <property type="entry name" value="HATPase_c"/>
    <property type="match status" value="1"/>
</dbReference>
<comment type="caution">
    <text evidence="12">The sequence shown here is derived from an EMBL/GenBank/DDBJ whole genome shotgun (WGS) entry which is preliminary data.</text>
</comment>
<evidence type="ECO:0000256" key="6">
    <source>
        <dbReference type="ARBA" id="ARBA00022777"/>
    </source>
</evidence>
<evidence type="ECO:0000256" key="9">
    <source>
        <dbReference type="SAM" id="Phobius"/>
    </source>
</evidence>
<dbReference type="Gene3D" id="3.30.70.270">
    <property type="match status" value="1"/>
</dbReference>
<dbReference type="Gene3D" id="3.30.565.10">
    <property type="entry name" value="Histidine kinase-like ATPase, C-terminal domain"/>
    <property type="match status" value="1"/>
</dbReference>
<feature type="domain" description="GGDEF" evidence="11">
    <location>
        <begin position="184"/>
        <end position="313"/>
    </location>
</feature>
<dbReference type="SUPFAM" id="SSF55073">
    <property type="entry name" value="Nucleotide cyclase"/>
    <property type="match status" value="1"/>
</dbReference>
<keyword evidence="9" id="KW-0472">Membrane</keyword>
<keyword evidence="7" id="KW-0067">ATP-binding</keyword>
<accession>A0A081P9D9</accession>
<dbReference type="OrthoDB" id="9815750at2"/>
<dbReference type="PANTHER" id="PTHR43065:SF10">
    <property type="entry name" value="PEROXIDE STRESS-ACTIVATED HISTIDINE KINASE MAK3"/>
    <property type="match status" value="1"/>
</dbReference>
<dbReference type="AlphaFoldDB" id="A0A081P9D9"/>
<keyword evidence="5" id="KW-0547">Nucleotide-binding</keyword>
<keyword evidence="3" id="KW-0597">Phosphoprotein</keyword>
<dbReference type="SUPFAM" id="SSF55874">
    <property type="entry name" value="ATPase domain of HSP90 chaperone/DNA topoisomerase II/histidine kinase"/>
    <property type="match status" value="1"/>
</dbReference>
<dbReference type="CDD" id="cd00082">
    <property type="entry name" value="HisKA"/>
    <property type="match status" value="1"/>
</dbReference>
<proteinExistence type="predicted"/>
<keyword evidence="8" id="KW-0902">Two-component regulatory system</keyword>
<dbReference type="PROSITE" id="PS50109">
    <property type="entry name" value="HIS_KIN"/>
    <property type="match status" value="1"/>
</dbReference>
<dbReference type="Pfam" id="PF00990">
    <property type="entry name" value="GGDEF"/>
    <property type="match status" value="1"/>
</dbReference>
<evidence type="ECO:0000256" key="7">
    <source>
        <dbReference type="ARBA" id="ARBA00022840"/>
    </source>
</evidence>
<dbReference type="RefSeq" id="WP_036677517.1">
    <property type="nucleotide sequence ID" value="NZ_JNVM01000004.1"/>
</dbReference>
<evidence type="ECO:0000313" key="12">
    <source>
        <dbReference type="EMBL" id="KEQ27312.1"/>
    </source>
</evidence>
<dbReference type="SMART" id="SM00387">
    <property type="entry name" value="HATPase_c"/>
    <property type="match status" value="1"/>
</dbReference>
<comment type="catalytic activity">
    <reaction evidence="1">
        <text>ATP + protein L-histidine = ADP + protein N-phospho-L-histidine.</text>
        <dbReference type="EC" id="2.7.13.3"/>
    </reaction>
</comment>
<keyword evidence="6 12" id="KW-0418">Kinase</keyword>
<evidence type="ECO:0000259" key="11">
    <source>
        <dbReference type="PROSITE" id="PS50887"/>
    </source>
</evidence>
<name>A0A081P9D9_9BACL</name>
<dbReference type="InterPro" id="IPR003661">
    <property type="entry name" value="HisK_dim/P_dom"/>
</dbReference>
<dbReference type="Proteomes" id="UP000028123">
    <property type="component" value="Unassembled WGS sequence"/>
</dbReference>
<evidence type="ECO:0000256" key="3">
    <source>
        <dbReference type="ARBA" id="ARBA00022553"/>
    </source>
</evidence>
<dbReference type="InterPro" id="IPR029787">
    <property type="entry name" value="Nucleotide_cyclase"/>
</dbReference>
<dbReference type="CDD" id="cd00075">
    <property type="entry name" value="HATPase"/>
    <property type="match status" value="1"/>
</dbReference>
<dbReference type="InterPro" id="IPR043128">
    <property type="entry name" value="Rev_trsase/Diguanyl_cyclase"/>
</dbReference>
<dbReference type="PRINTS" id="PR00344">
    <property type="entry name" value="BCTRLSENSOR"/>
</dbReference>
<dbReference type="Pfam" id="PF00512">
    <property type="entry name" value="HisKA"/>
    <property type="match status" value="1"/>
</dbReference>
<dbReference type="InterPro" id="IPR036890">
    <property type="entry name" value="HATPase_C_sf"/>
</dbReference>
<evidence type="ECO:0000256" key="4">
    <source>
        <dbReference type="ARBA" id="ARBA00022679"/>
    </source>
</evidence>
<dbReference type="InterPro" id="IPR036097">
    <property type="entry name" value="HisK_dim/P_sf"/>
</dbReference>
<evidence type="ECO:0000256" key="8">
    <source>
        <dbReference type="ARBA" id="ARBA00023012"/>
    </source>
</evidence>
<keyword evidence="4" id="KW-0808">Transferase</keyword>
<dbReference type="eggNOG" id="COG2199">
    <property type="taxonomic scope" value="Bacteria"/>
</dbReference>
<dbReference type="InterPro" id="IPR005467">
    <property type="entry name" value="His_kinase_dom"/>
</dbReference>
<feature type="transmembrane region" description="Helical" evidence="9">
    <location>
        <begin position="90"/>
        <end position="110"/>
    </location>
</feature>
<evidence type="ECO:0000256" key="2">
    <source>
        <dbReference type="ARBA" id="ARBA00012438"/>
    </source>
</evidence>
<keyword evidence="9" id="KW-1133">Transmembrane helix</keyword>
<dbReference type="InterPro" id="IPR004358">
    <property type="entry name" value="Sig_transdc_His_kin-like_C"/>
</dbReference>
<dbReference type="PANTHER" id="PTHR43065">
    <property type="entry name" value="SENSOR HISTIDINE KINASE"/>
    <property type="match status" value="1"/>
</dbReference>
<feature type="transmembrane region" description="Helical" evidence="9">
    <location>
        <begin position="57"/>
        <end position="78"/>
    </location>
</feature>